<feature type="chain" id="PRO_5031214276" description="Fe2OG dioxygenase domain-containing protein" evidence="8">
    <location>
        <begin position="21"/>
        <end position="316"/>
    </location>
</feature>
<dbReference type="InterPro" id="IPR005123">
    <property type="entry name" value="Oxoglu/Fe-dep_dioxygenase_dom"/>
</dbReference>
<evidence type="ECO:0000256" key="5">
    <source>
        <dbReference type="ARBA" id="ARBA00023002"/>
    </source>
</evidence>
<protein>
    <recommendedName>
        <fullName evidence="9">Fe2OG dioxygenase domain-containing protein</fullName>
    </recommendedName>
</protein>
<comment type="catalytic activity">
    <reaction evidence="7">
        <text>L-prolyl-[collagen] + 2-oxoglutarate + O2 = trans-4-hydroxy-L-prolyl-[collagen] + succinate + CO2</text>
        <dbReference type="Rhea" id="RHEA:18945"/>
        <dbReference type="Rhea" id="RHEA-COMP:11676"/>
        <dbReference type="Rhea" id="RHEA-COMP:11680"/>
        <dbReference type="ChEBI" id="CHEBI:15379"/>
        <dbReference type="ChEBI" id="CHEBI:16526"/>
        <dbReference type="ChEBI" id="CHEBI:16810"/>
        <dbReference type="ChEBI" id="CHEBI:30031"/>
        <dbReference type="ChEBI" id="CHEBI:50342"/>
        <dbReference type="ChEBI" id="CHEBI:61965"/>
        <dbReference type="EC" id="1.14.11.2"/>
    </reaction>
</comment>
<dbReference type="GO" id="GO:0031418">
    <property type="term" value="F:L-ascorbic acid binding"/>
    <property type="evidence" value="ECO:0007669"/>
    <property type="project" value="InterPro"/>
</dbReference>
<dbReference type="InterPro" id="IPR045054">
    <property type="entry name" value="P4HA-like"/>
</dbReference>
<evidence type="ECO:0000256" key="1">
    <source>
        <dbReference type="ARBA" id="ARBA00001961"/>
    </source>
</evidence>
<accession>A0A7S3R2Q1</accession>
<evidence type="ECO:0000259" key="9">
    <source>
        <dbReference type="PROSITE" id="PS51471"/>
    </source>
</evidence>
<evidence type="ECO:0000256" key="6">
    <source>
        <dbReference type="ARBA" id="ARBA00023004"/>
    </source>
</evidence>
<dbReference type="GO" id="GO:0005506">
    <property type="term" value="F:iron ion binding"/>
    <property type="evidence" value="ECO:0007669"/>
    <property type="project" value="InterPro"/>
</dbReference>
<evidence type="ECO:0000256" key="4">
    <source>
        <dbReference type="ARBA" id="ARBA00022964"/>
    </source>
</evidence>
<dbReference type="InterPro" id="IPR044862">
    <property type="entry name" value="Pro_4_hyd_alph_FE2OG_OXY"/>
</dbReference>
<keyword evidence="5" id="KW-0560">Oxidoreductase</keyword>
<dbReference type="SMART" id="SM00702">
    <property type="entry name" value="P4Hc"/>
    <property type="match status" value="1"/>
</dbReference>
<evidence type="ECO:0000256" key="2">
    <source>
        <dbReference type="ARBA" id="ARBA00004648"/>
    </source>
</evidence>
<dbReference type="GO" id="GO:0004656">
    <property type="term" value="F:procollagen-proline 4-dioxygenase activity"/>
    <property type="evidence" value="ECO:0007669"/>
    <property type="project" value="UniProtKB-EC"/>
</dbReference>
<dbReference type="Gene3D" id="2.60.120.620">
    <property type="entry name" value="q2cbj1_9rhob like domain"/>
    <property type="match status" value="1"/>
</dbReference>
<evidence type="ECO:0000256" key="7">
    <source>
        <dbReference type="ARBA" id="ARBA00049169"/>
    </source>
</evidence>
<dbReference type="AlphaFoldDB" id="A0A7S3R2Q1"/>
<comment type="cofactor">
    <cofactor evidence="1">
        <name>L-ascorbate</name>
        <dbReference type="ChEBI" id="CHEBI:38290"/>
    </cofactor>
</comment>
<keyword evidence="3" id="KW-0479">Metal-binding</keyword>
<keyword evidence="4" id="KW-0223">Dioxygenase</keyword>
<gene>
    <name evidence="10" type="ORF">DTER00134_LOCUS15910</name>
</gene>
<dbReference type="EMBL" id="HBIP01026358">
    <property type="protein sequence ID" value="CAE0500837.1"/>
    <property type="molecule type" value="Transcribed_RNA"/>
</dbReference>
<dbReference type="PANTHER" id="PTHR10869:SF246">
    <property type="entry name" value="TRANSMEMBRANE PROLYL 4-HYDROXYLASE"/>
    <property type="match status" value="1"/>
</dbReference>
<evidence type="ECO:0000256" key="8">
    <source>
        <dbReference type="SAM" id="SignalP"/>
    </source>
</evidence>
<feature type="domain" description="Fe2OG dioxygenase" evidence="9">
    <location>
        <begin position="178"/>
        <end position="301"/>
    </location>
</feature>
<sequence length="316" mass="35468">MKRLHIVALVALLFASFEFGCLIQRQRDKLQVGEAHQPSAVQPRRVLRGIPKPDPLETAELENYLLKTSGLLEVRPPLQPAETGDAFLRLIPFQVLSWAPRIVNYPGFIDKARCEAIINLAKRSLHRSGLALGPGQKPVDQDNVRTSSGTFLSGHNDPDGVLAWLEERIAAATLIPASHGEPFNVLRYEHNQHYDSHMDTFDPKQFGPQRSQRIATVLIYLSDVEEGGETIFKREGLGNGNRVITDWRSCDDGFKYKPRQGDAVLFWSTHPGSTEIDRQGLHGGCPVTKGEKWVATKWLHSQRASYDRLAELARDH</sequence>
<name>A0A7S3R2Q1_DUNTE</name>
<evidence type="ECO:0000256" key="3">
    <source>
        <dbReference type="ARBA" id="ARBA00022723"/>
    </source>
</evidence>
<dbReference type="InterPro" id="IPR006620">
    <property type="entry name" value="Pro_4_hyd_alph"/>
</dbReference>
<keyword evidence="6" id="KW-0408">Iron</keyword>
<feature type="signal peptide" evidence="8">
    <location>
        <begin position="1"/>
        <end position="20"/>
    </location>
</feature>
<keyword evidence="8" id="KW-0732">Signal</keyword>
<dbReference type="PROSITE" id="PS51471">
    <property type="entry name" value="FE2OG_OXY"/>
    <property type="match status" value="1"/>
</dbReference>
<reference evidence="10" key="1">
    <citation type="submission" date="2021-01" db="EMBL/GenBank/DDBJ databases">
        <authorList>
            <person name="Corre E."/>
            <person name="Pelletier E."/>
            <person name="Niang G."/>
            <person name="Scheremetjew M."/>
            <person name="Finn R."/>
            <person name="Kale V."/>
            <person name="Holt S."/>
            <person name="Cochrane G."/>
            <person name="Meng A."/>
            <person name="Brown T."/>
            <person name="Cohen L."/>
        </authorList>
    </citation>
    <scope>NUCLEOTIDE SEQUENCE</scope>
    <source>
        <strain evidence="10">CCMP1320</strain>
    </source>
</reference>
<comment type="subcellular location">
    <subcellularLocation>
        <location evidence="2">Endoplasmic reticulum membrane</location>
        <topology evidence="2">Single-pass type II membrane protein</topology>
    </subcellularLocation>
</comment>
<evidence type="ECO:0000313" key="10">
    <source>
        <dbReference type="EMBL" id="CAE0500837.1"/>
    </source>
</evidence>
<dbReference type="GO" id="GO:0005789">
    <property type="term" value="C:endoplasmic reticulum membrane"/>
    <property type="evidence" value="ECO:0007669"/>
    <property type="project" value="UniProtKB-SubCell"/>
</dbReference>
<dbReference type="PANTHER" id="PTHR10869">
    <property type="entry name" value="PROLYL 4-HYDROXYLASE ALPHA SUBUNIT"/>
    <property type="match status" value="1"/>
</dbReference>
<organism evidence="10">
    <name type="scientific">Dunaliella tertiolecta</name>
    <name type="common">Green alga</name>
    <dbReference type="NCBI Taxonomy" id="3047"/>
    <lineage>
        <taxon>Eukaryota</taxon>
        <taxon>Viridiplantae</taxon>
        <taxon>Chlorophyta</taxon>
        <taxon>core chlorophytes</taxon>
        <taxon>Chlorophyceae</taxon>
        <taxon>CS clade</taxon>
        <taxon>Chlamydomonadales</taxon>
        <taxon>Dunaliellaceae</taxon>
        <taxon>Dunaliella</taxon>
    </lineage>
</organism>
<dbReference type="Pfam" id="PF13640">
    <property type="entry name" value="2OG-FeII_Oxy_3"/>
    <property type="match status" value="1"/>
</dbReference>
<proteinExistence type="predicted"/>